<feature type="transmembrane region" description="Helical" evidence="5">
    <location>
        <begin position="139"/>
        <end position="159"/>
    </location>
</feature>
<keyword evidence="2 4" id="KW-0808">Transferase</keyword>
<dbReference type="InterPro" id="IPR019874">
    <property type="entry name" value="RF_methyltr_PrmC"/>
</dbReference>
<dbReference type="Pfam" id="PF05175">
    <property type="entry name" value="MTS"/>
    <property type="match status" value="1"/>
</dbReference>
<feature type="binding site" evidence="4">
    <location>
        <position position="490"/>
    </location>
    <ligand>
        <name>S-adenosyl-L-methionine</name>
        <dbReference type="ChEBI" id="CHEBI:59789"/>
    </ligand>
</feature>
<dbReference type="eggNOG" id="COG3872">
    <property type="taxonomic scope" value="Bacteria"/>
</dbReference>
<dbReference type="Gene3D" id="1.10.8.10">
    <property type="entry name" value="DNA helicase RuvA subunit, C-terminal domain"/>
    <property type="match status" value="1"/>
</dbReference>
<evidence type="ECO:0000256" key="5">
    <source>
        <dbReference type="SAM" id="Phobius"/>
    </source>
</evidence>
<evidence type="ECO:0000256" key="1">
    <source>
        <dbReference type="ARBA" id="ARBA00022603"/>
    </source>
</evidence>
<dbReference type="EMBL" id="CP006905">
    <property type="protein sequence ID" value="AIY82652.1"/>
    <property type="molecule type" value="Genomic_DNA"/>
</dbReference>
<dbReference type="STRING" id="1561.NPD11_1404"/>
<dbReference type="PANTHER" id="PTHR42867">
    <property type="entry name" value="MEMBRANE PROTEIN-RELATED"/>
    <property type="match status" value="1"/>
</dbReference>
<comment type="function">
    <text evidence="4">Methylates the class 1 translation termination release factors RF1/PrfA and RF2/PrfB on the glutamine residue of the universally conserved GGQ motif.</text>
</comment>
<feature type="domain" description="Release factor glutamine methyltransferase N-terminal" evidence="7">
    <location>
        <begin position="307"/>
        <end position="375"/>
    </location>
</feature>
<dbReference type="eggNOG" id="COG2890">
    <property type="taxonomic scope" value="Bacteria"/>
</dbReference>
<proteinExistence type="inferred from homology"/>
<keyword evidence="5" id="KW-0472">Membrane</keyword>
<dbReference type="GO" id="GO:0102559">
    <property type="term" value="F:peptide chain release factor N(5)-glutamine methyltransferase activity"/>
    <property type="evidence" value="ECO:0007669"/>
    <property type="project" value="UniProtKB-EC"/>
</dbReference>
<dbReference type="Gene3D" id="3.40.50.150">
    <property type="entry name" value="Vaccinia Virus protein VP39"/>
    <property type="match status" value="1"/>
</dbReference>
<dbReference type="InterPro" id="IPR010787">
    <property type="entry name" value="DUF1385"/>
</dbReference>
<dbReference type="Pfam" id="PF17827">
    <property type="entry name" value="PrmC_N"/>
    <property type="match status" value="1"/>
</dbReference>
<feature type="binding site" evidence="4">
    <location>
        <begin position="490"/>
        <end position="493"/>
    </location>
    <ligand>
        <name>substrate</name>
    </ligand>
</feature>
<dbReference type="Pfam" id="PF07136">
    <property type="entry name" value="DUF1385"/>
    <property type="match status" value="1"/>
</dbReference>
<dbReference type="Proteomes" id="UP000030635">
    <property type="component" value="Chromosome"/>
</dbReference>
<feature type="transmembrane region" description="Helical" evidence="5">
    <location>
        <begin position="208"/>
        <end position="226"/>
    </location>
</feature>
<dbReference type="GO" id="GO:0032259">
    <property type="term" value="P:methylation"/>
    <property type="evidence" value="ECO:0007669"/>
    <property type="project" value="UniProtKB-KW"/>
</dbReference>
<dbReference type="CDD" id="cd02440">
    <property type="entry name" value="AdoMet_MTases"/>
    <property type="match status" value="1"/>
</dbReference>
<evidence type="ECO:0000313" key="8">
    <source>
        <dbReference type="EMBL" id="AIY82652.1"/>
    </source>
</evidence>
<reference evidence="8 9" key="1">
    <citation type="journal article" date="2015" name="Infect. Genet. Evol.">
        <title>Genomic sequences of six botulinum neurotoxin-producing strains representing three clostridial species illustrate the mobility and diversity of botulinum neurotoxin genes.</title>
        <authorList>
            <person name="Smith T.J."/>
            <person name="Hill K.K."/>
            <person name="Xie G."/>
            <person name="Foley B.T."/>
            <person name="Williamson C.H."/>
            <person name="Foster J.T."/>
            <person name="Johnson S.L."/>
            <person name="Chertkov O."/>
            <person name="Teshima H."/>
            <person name="Gibbons H.S."/>
            <person name="Johnsky L.A."/>
            <person name="Karavis M.A."/>
            <person name="Smith L.A."/>
        </authorList>
    </citation>
    <scope>NUCLEOTIDE SEQUENCE [LARGE SCALE GENOMIC DNA]</scope>
    <source>
        <strain evidence="8">Sullivan</strain>
    </source>
</reference>
<dbReference type="InterPro" id="IPR040758">
    <property type="entry name" value="PrmC_N"/>
</dbReference>
<evidence type="ECO:0000256" key="4">
    <source>
        <dbReference type="HAMAP-Rule" id="MF_02126"/>
    </source>
</evidence>
<keyword evidence="5" id="KW-0812">Transmembrane</keyword>
<dbReference type="PROSITE" id="PS00092">
    <property type="entry name" value="N6_MTASE"/>
    <property type="match status" value="1"/>
</dbReference>
<dbReference type="EC" id="2.1.1.297" evidence="4"/>
<keyword evidence="9" id="KW-1185">Reference proteome</keyword>
<dbReference type="InterPro" id="IPR002052">
    <property type="entry name" value="DNA_methylase_N6_adenine_CS"/>
</dbReference>
<comment type="similarity">
    <text evidence="4">Belongs to the protein N5-glutamine methyltransferase family. PrmC subfamily.</text>
</comment>
<sequence>MKKRDVGGQAVIEGVMMRGSKGIATAIRKENGDIAIDVKRTIPITKKKSIYNIPLIRGFLVLIDSMVQGIKSLNYSASFFEDTEPSAFEDWIRSKFGEKSNDVIIGFTMIVSFIISAFLFIAVPTGVASLFKYIGTSDIVLNIIEAFIRISILLLYMVIISKLEDIYRLFQYHGAEHKTIFCYESEEELTVSNVKKHSRFHPRCGTNFLFLIMFVSIIVFAFTGWGSFLERFLIRIILIPVISGITYELIKWLGKSDSKISKIIAAPGLKLQELTTKEPDDSQIEVAIAALRAAEGLPEEKMAIDKLLEIGTKTLKEVNIDTARLDATILLGHVIGKDRVYLLTHGDEKVSNDDKKKYLQLIEDRKNKMPIKYITHSAEFMGIELYVEKGVLIPRGDTEVLVEEVLKHINEDESLNVCDLCSGSGAIGIALADFRKHINVDSIDYFEIPEKVTLKNIEKYNLEDRMTFIKSDLLKEAINLGKKYDIVVSNPPYIKEEEIKTLMDDVKDYEPHTALSGGDDGLIFYRRIVLESKEVLKGKSILAFEIGYDQGEEVKKLMEDNNFENVKVIKDLAGLDRVVVGNLRIVEKEI</sequence>
<dbReference type="OrthoDB" id="9784805at2"/>
<evidence type="ECO:0000256" key="2">
    <source>
        <dbReference type="ARBA" id="ARBA00022679"/>
    </source>
</evidence>
<name>A0A0A7FSR8_9CLOT</name>
<evidence type="ECO:0000313" key="9">
    <source>
        <dbReference type="Proteomes" id="UP000030635"/>
    </source>
</evidence>
<comment type="caution">
    <text evidence="4">Lacks conserved residue(s) required for the propagation of feature annotation.</text>
</comment>
<dbReference type="HOGENOM" id="CLU_474652_0_0_9"/>
<evidence type="ECO:0000256" key="3">
    <source>
        <dbReference type="ARBA" id="ARBA00022691"/>
    </source>
</evidence>
<feature type="domain" description="Methyltransferase small" evidence="6">
    <location>
        <begin position="406"/>
        <end position="500"/>
    </location>
</feature>
<dbReference type="InterPro" id="IPR029063">
    <property type="entry name" value="SAM-dependent_MTases_sf"/>
</dbReference>
<evidence type="ECO:0000259" key="6">
    <source>
        <dbReference type="Pfam" id="PF05175"/>
    </source>
</evidence>
<dbReference type="NCBIfam" id="TIGR00536">
    <property type="entry name" value="hemK_fam"/>
    <property type="match status" value="1"/>
</dbReference>
<dbReference type="KEGG" id="cbv:U729_1613"/>
<keyword evidence="1 4" id="KW-0489">Methyltransferase</keyword>
<accession>A0A0A7FSR8</accession>
<keyword evidence="5" id="KW-1133">Transmembrane helix</keyword>
<dbReference type="SUPFAM" id="SSF53335">
    <property type="entry name" value="S-adenosyl-L-methionine-dependent methyltransferases"/>
    <property type="match status" value="1"/>
</dbReference>
<feature type="binding site" evidence="4">
    <location>
        <position position="444"/>
    </location>
    <ligand>
        <name>S-adenosyl-L-methionine</name>
        <dbReference type="ChEBI" id="CHEBI:59789"/>
    </ligand>
</feature>
<dbReference type="PANTHER" id="PTHR42867:SF1">
    <property type="entry name" value="MEMBRANE PROTEIN-RELATED"/>
    <property type="match status" value="1"/>
</dbReference>
<dbReference type="RefSeq" id="WP_039313442.1">
    <property type="nucleotide sequence ID" value="NZ_CP006905.1"/>
</dbReference>
<comment type="catalytic activity">
    <reaction evidence="4">
        <text>L-glutaminyl-[peptide chain release factor] + S-adenosyl-L-methionine = N(5)-methyl-L-glutaminyl-[peptide chain release factor] + S-adenosyl-L-homocysteine + H(+)</text>
        <dbReference type="Rhea" id="RHEA:42896"/>
        <dbReference type="Rhea" id="RHEA-COMP:10271"/>
        <dbReference type="Rhea" id="RHEA-COMP:10272"/>
        <dbReference type="ChEBI" id="CHEBI:15378"/>
        <dbReference type="ChEBI" id="CHEBI:30011"/>
        <dbReference type="ChEBI" id="CHEBI:57856"/>
        <dbReference type="ChEBI" id="CHEBI:59789"/>
        <dbReference type="ChEBI" id="CHEBI:61891"/>
        <dbReference type="EC" id="2.1.1.297"/>
    </reaction>
</comment>
<dbReference type="InterPro" id="IPR007848">
    <property type="entry name" value="Small_mtfrase_dom"/>
</dbReference>
<dbReference type="AlphaFoldDB" id="A0A0A7FSR8"/>
<dbReference type="GO" id="GO:0003676">
    <property type="term" value="F:nucleic acid binding"/>
    <property type="evidence" value="ECO:0007669"/>
    <property type="project" value="InterPro"/>
</dbReference>
<keyword evidence="3 4" id="KW-0949">S-adenosyl-L-methionine</keyword>
<dbReference type="HAMAP" id="MF_02126">
    <property type="entry name" value="RF_methyltr_PrmC"/>
    <property type="match status" value="1"/>
</dbReference>
<evidence type="ECO:0000259" key="7">
    <source>
        <dbReference type="Pfam" id="PF17827"/>
    </source>
</evidence>
<protein>
    <recommendedName>
        <fullName evidence="4">Release factor glutamine methyltransferase</fullName>
        <shortName evidence="4">RF MTase</shortName>
        <ecNumber evidence="4">2.1.1.297</ecNumber>
    </recommendedName>
    <alternativeName>
        <fullName evidence="4">N5-glutamine methyltransferase PrmC</fullName>
    </alternativeName>
    <alternativeName>
        <fullName evidence="4">Protein-(glutamine-N5) MTase PrmC</fullName>
    </alternativeName>
    <alternativeName>
        <fullName evidence="4">Protein-glutamine N-methyltransferase PrmC</fullName>
    </alternativeName>
</protein>
<gene>
    <name evidence="4 8" type="primary">prmC</name>
    <name evidence="8" type="ORF">U729_1613</name>
</gene>
<organism evidence="8 9">
    <name type="scientific">Clostridium baratii str. Sullivan</name>
    <dbReference type="NCBI Taxonomy" id="1415775"/>
    <lineage>
        <taxon>Bacteria</taxon>
        <taxon>Bacillati</taxon>
        <taxon>Bacillota</taxon>
        <taxon>Clostridia</taxon>
        <taxon>Eubacteriales</taxon>
        <taxon>Clostridiaceae</taxon>
        <taxon>Clostridium</taxon>
    </lineage>
</organism>
<dbReference type="InterPro" id="IPR004556">
    <property type="entry name" value="HemK-like"/>
</dbReference>
<dbReference type="NCBIfam" id="TIGR03534">
    <property type="entry name" value="RF_mod_PrmC"/>
    <property type="match status" value="1"/>
</dbReference>
<feature type="transmembrane region" description="Helical" evidence="5">
    <location>
        <begin position="103"/>
        <end position="127"/>
    </location>
</feature>